<feature type="compositionally biased region" description="Low complexity" evidence="1">
    <location>
        <begin position="37"/>
        <end position="46"/>
    </location>
</feature>
<dbReference type="InterPro" id="IPR038468">
    <property type="entry name" value="MmpS_C"/>
</dbReference>
<organism evidence="3 4">
    <name type="scientific">Tsukamurella sputi</name>
    <dbReference type="NCBI Taxonomy" id="2591848"/>
    <lineage>
        <taxon>Bacteria</taxon>
        <taxon>Bacillati</taxon>
        <taxon>Actinomycetota</taxon>
        <taxon>Actinomycetes</taxon>
        <taxon>Mycobacteriales</taxon>
        <taxon>Tsukamurellaceae</taxon>
        <taxon>Tsukamurella</taxon>
    </lineage>
</organism>
<dbReference type="RefSeq" id="WP_146437232.1">
    <property type="nucleotide sequence ID" value="NZ_VIGV01000010.1"/>
</dbReference>
<keyword evidence="4" id="KW-1185">Reference proteome</keyword>
<dbReference type="Proteomes" id="UP000319792">
    <property type="component" value="Unassembled WGS sequence"/>
</dbReference>
<feature type="compositionally biased region" description="Low complexity" evidence="1">
    <location>
        <begin position="80"/>
        <end position="103"/>
    </location>
</feature>
<feature type="region of interest" description="Disordered" evidence="1">
    <location>
        <begin position="155"/>
        <end position="210"/>
    </location>
</feature>
<evidence type="ECO:0000313" key="3">
    <source>
        <dbReference type="EMBL" id="TWS22298.1"/>
    </source>
</evidence>
<feature type="compositionally biased region" description="Pro residues" evidence="1">
    <location>
        <begin position="104"/>
        <end position="114"/>
    </location>
</feature>
<keyword evidence="2" id="KW-1133">Transmembrane helix</keyword>
<reference evidence="3 4" key="1">
    <citation type="submission" date="2019-08" db="EMBL/GenBank/DDBJ databases">
        <title>Tsukamurella conjunctivitidis sp. nov., Tsukamurella assacharolytica sp. nov. and Tsukamurella sputae sp. nov. isolated from patients with conjunctivitis, bacteraemia (lymphoma) and respiratory infection (sputum) in Hong Kong.</title>
        <authorList>
            <person name="Fok K.M.N."/>
            <person name="Fong J.Y.H."/>
        </authorList>
    </citation>
    <scope>NUCLEOTIDE SEQUENCE [LARGE SCALE GENOMIC DNA]</scope>
    <source>
        <strain evidence="3 4">HKU70</strain>
    </source>
</reference>
<feature type="compositionally biased region" description="Low complexity" evidence="1">
    <location>
        <begin position="155"/>
        <end position="199"/>
    </location>
</feature>
<evidence type="ECO:0008006" key="5">
    <source>
        <dbReference type="Google" id="ProtNLM"/>
    </source>
</evidence>
<feature type="region of interest" description="Disordered" evidence="1">
    <location>
        <begin position="1"/>
        <end position="125"/>
    </location>
</feature>
<gene>
    <name evidence="3" type="ORF">FK268_20045</name>
</gene>
<evidence type="ECO:0000313" key="4">
    <source>
        <dbReference type="Proteomes" id="UP000319792"/>
    </source>
</evidence>
<protein>
    <recommendedName>
        <fullName evidence="5">Mycobacterium membrane protein</fullName>
    </recommendedName>
</protein>
<dbReference type="Gene3D" id="2.60.40.2880">
    <property type="entry name" value="MmpS1-5, C-terminal soluble domain"/>
    <property type="match status" value="1"/>
</dbReference>
<accession>A0A5C5RHV1</accession>
<keyword evidence="2" id="KW-0472">Membrane</keyword>
<dbReference type="AlphaFoldDB" id="A0A5C5RHV1"/>
<proteinExistence type="predicted"/>
<name>A0A5C5RHV1_9ACTN</name>
<sequence>MGYPDPQRPGEHPGGQNYPVGPQAGNVPKPTREYERPGAGPVDPGAPQGPPTPPPGSGAPGAPAPQDPPTQRYDGGYQLGYAPGAGYPTGAYGDQYGQYAAQPPQGPPPGPGDPQGPGGGSDGGGGGNRKLLWIAAAAVVFALVLAVIVALVATSGGPSSSTASETSTTTPPTTTTTSKKPGGVTLPSGVPSGISIPPIFGGGSSTGPNARQWRVEVTGSGSAQLVTVGVPDTNLFGSQPLPWSKEFTSDSFMVTVTVIGYTGDVGCTITRNGTKVAQESSSDGSGGPLICTAGR</sequence>
<feature type="transmembrane region" description="Helical" evidence="2">
    <location>
        <begin position="131"/>
        <end position="153"/>
    </location>
</feature>
<evidence type="ECO:0000256" key="2">
    <source>
        <dbReference type="SAM" id="Phobius"/>
    </source>
</evidence>
<evidence type="ECO:0000256" key="1">
    <source>
        <dbReference type="SAM" id="MobiDB-lite"/>
    </source>
</evidence>
<feature type="compositionally biased region" description="Gly residues" evidence="1">
    <location>
        <begin position="115"/>
        <end position="125"/>
    </location>
</feature>
<dbReference type="EMBL" id="VIGV01000010">
    <property type="protein sequence ID" value="TWS22298.1"/>
    <property type="molecule type" value="Genomic_DNA"/>
</dbReference>
<keyword evidence="2" id="KW-0812">Transmembrane</keyword>
<comment type="caution">
    <text evidence="3">The sequence shown here is derived from an EMBL/GenBank/DDBJ whole genome shotgun (WGS) entry which is preliminary data.</text>
</comment>
<feature type="compositionally biased region" description="Pro residues" evidence="1">
    <location>
        <begin position="47"/>
        <end position="68"/>
    </location>
</feature>
<dbReference type="OrthoDB" id="3694999at2"/>